<feature type="domain" description="Malonyl-CoA:ACP transacylase (MAT)" evidence="1">
    <location>
        <begin position="449"/>
        <end position="728"/>
    </location>
</feature>
<protein>
    <recommendedName>
        <fullName evidence="1">Malonyl-CoA:ACP transacylase (MAT) domain-containing protein</fullName>
    </recommendedName>
</protein>
<name>A0A9W6VPU2_9ACTN</name>
<dbReference type="Gene3D" id="3.40.366.10">
    <property type="entry name" value="Malonyl-Coenzyme A Acyl Carrier Protein, domain 2"/>
    <property type="match status" value="1"/>
</dbReference>
<dbReference type="RefSeq" id="WP_285619558.1">
    <property type="nucleotide sequence ID" value="NZ_BSTJ01000002.1"/>
</dbReference>
<dbReference type="AlphaFoldDB" id="A0A9W6VPU2"/>
<dbReference type="InterPro" id="IPR052568">
    <property type="entry name" value="PKS-FAS_Synthase"/>
</dbReference>
<proteinExistence type="predicted"/>
<accession>A0A9W6VPU2</accession>
<comment type="caution">
    <text evidence="2">The sequence shown here is derived from an EMBL/GenBank/DDBJ whole genome shotgun (WGS) entry which is preliminary data.</text>
</comment>
<dbReference type="InterPro" id="IPR001227">
    <property type="entry name" value="Ac_transferase_dom_sf"/>
</dbReference>
<dbReference type="SUPFAM" id="SSF52151">
    <property type="entry name" value="FabD/lysophospholipase-like"/>
    <property type="match status" value="1"/>
</dbReference>
<evidence type="ECO:0000313" key="3">
    <source>
        <dbReference type="Proteomes" id="UP001165135"/>
    </source>
</evidence>
<dbReference type="PANTHER" id="PTHR43074:SF1">
    <property type="entry name" value="BETA-KETOACYL SYNTHASE FAMILY PROTEIN-RELATED"/>
    <property type="match status" value="1"/>
</dbReference>
<dbReference type="GO" id="GO:0016740">
    <property type="term" value="F:transferase activity"/>
    <property type="evidence" value="ECO:0007669"/>
    <property type="project" value="InterPro"/>
</dbReference>
<dbReference type="Gene3D" id="3.30.70.3290">
    <property type="match status" value="1"/>
</dbReference>
<dbReference type="PANTHER" id="PTHR43074">
    <property type="entry name" value="OMEGA-3 POLYUNSATURATED FATTY ACID SYNTHASE PFAB-RELATED"/>
    <property type="match status" value="1"/>
</dbReference>
<gene>
    <name evidence="2" type="ORF">Airi01_022080</name>
</gene>
<dbReference type="InterPro" id="IPR016035">
    <property type="entry name" value="Acyl_Trfase/lysoPLipase"/>
</dbReference>
<sequence>MATIPLAVIGLAARFGGFGDLDAVEAALYDGRRRPAEPSENTAAAAETAEPETATALARAALTDCRAPAGGPIAVLAGAADAGAADGIAALVSARLRLTGPTRGRALSVLRTGWPDDAAEPLRSGTAAQVLLVATDRRGGGVAFVLAPATAGATGYAVLEEVVTAPFPATRPPLGSSHVELDCPPSALDRAAAVLDALIPAPARPALGAVPGRAVEQALGWAEAVVRAVLALRGNFIPGTRADDPVRATARQSGIERRFPVAPRPWLRGGREPRRSAVLAVEPARLLVFTDTAVPQPRRTALVPTTPVTLVAVRAADPSDLAARLDALDDDPGAALSRARTGHVEGPPAGALHLGVVAADAAQLRAEVEACRRALGEGRLELSTPRGSALTGRPLGGAGSVAFMYPGAFSAYPGAARNAFRLFEPTLHGMAAMTSDPAGIFAVDRLYPCFSGRPTAREIAATERALAAEPSALMAASMSYAVLFTRALREVFGVRPAVAFGYSLGESSMLRALGVWAAPDADARMAELRDSPLFRTRLSGPLDAVREYWARLPEPPARPGWEVLVLLAAPDEVRAAITAPDRTWISIINGPREVVVCGDPGGCAKLVARLGCEHVRLPYQQVLHAPPAESELAAFVTLNRNVTTAVDRPVFLSAAVAGPLELEAESVAHRLAEMSVRHLDFRALVERAHAAGARVFVEVGPAGMLTRLVEATLAGQDHVAIPLDRKGVDAQSSLVRALSRLHAHHVPLDLSGWGSGHATDTRGG</sequence>
<dbReference type="InterPro" id="IPR014043">
    <property type="entry name" value="Acyl_transferase_dom"/>
</dbReference>
<dbReference type="Proteomes" id="UP001165135">
    <property type="component" value="Unassembled WGS sequence"/>
</dbReference>
<organism evidence="2 3">
    <name type="scientific">Actinoallomurus iriomotensis</name>
    <dbReference type="NCBI Taxonomy" id="478107"/>
    <lineage>
        <taxon>Bacteria</taxon>
        <taxon>Bacillati</taxon>
        <taxon>Actinomycetota</taxon>
        <taxon>Actinomycetes</taxon>
        <taxon>Streptosporangiales</taxon>
        <taxon>Thermomonosporaceae</taxon>
        <taxon>Actinoallomurus</taxon>
    </lineage>
</organism>
<dbReference type="EMBL" id="BSTJ01000002">
    <property type="protein sequence ID" value="GLY73941.1"/>
    <property type="molecule type" value="Genomic_DNA"/>
</dbReference>
<evidence type="ECO:0000259" key="1">
    <source>
        <dbReference type="SMART" id="SM00827"/>
    </source>
</evidence>
<reference evidence="2" key="1">
    <citation type="submission" date="2023-03" db="EMBL/GenBank/DDBJ databases">
        <title>Actinoallomurus iriomotensis NBRC 103681.</title>
        <authorList>
            <person name="Ichikawa N."/>
            <person name="Sato H."/>
            <person name="Tonouchi N."/>
        </authorList>
    </citation>
    <scope>NUCLEOTIDE SEQUENCE</scope>
    <source>
        <strain evidence="2">NBRC 103681</strain>
    </source>
</reference>
<evidence type="ECO:0000313" key="2">
    <source>
        <dbReference type="EMBL" id="GLY73941.1"/>
    </source>
</evidence>
<dbReference type="SMART" id="SM00827">
    <property type="entry name" value="PKS_AT"/>
    <property type="match status" value="1"/>
</dbReference>